<name>A0ABP5J510_9ACTN</name>
<organism evidence="2 3">
    <name type="scientific">Streptomyces synnematoformans</name>
    <dbReference type="NCBI Taxonomy" id="415721"/>
    <lineage>
        <taxon>Bacteria</taxon>
        <taxon>Bacillati</taxon>
        <taxon>Actinomycetota</taxon>
        <taxon>Actinomycetes</taxon>
        <taxon>Kitasatosporales</taxon>
        <taxon>Streptomycetaceae</taxon>
        <taxon>Streptomyces</taxon>
    </lineage>
</organism>
<dbReference type="RefSeq" id="WP_344287896.1">
    <property type="nucleotide sequence ID" value="NZ_BAAAPF010000010.1"/>
</dbReference>
<sequence length="45" mass="4607">MRAAIGTTAVIQDPAAAEALRRAEEARKAAEDAQKAKEAAGRQGG</sequence>
<dbReference type="Proteomes" id="UP001500443">
    <property type="component" value="Unassembled WGS sequence"/>
</dbReference>
<gene>
    <name evidence="2" type="ORF">GCM10009802_07930</name>
</gene>
<reference evidence="3" key="1">
    <citation type="journal article" date="2019" name="Int. J. Syst. Evol. Microbiol.">
        <title>The Global Catalogue of Microorganisms (GCM) 10K type strain sequencing project: providing services to taxonomists for standard genome sequencing and annotation.</title>
        <authorList>
            <consortium name="The Broad Institute Genomics Platform"/>
            <consortium name="The Broad Institute Genome Sequencing Center for Infectious Disease"/>
            <person name="Wu L."/>
            <person name="Ma J."/>
        </authorList>
    </citation>
    <scope>NUCLEOTIDE SEQUENCE [LARGE SCALE GENOMIC DNA]</scope>
    <source>
        <strain evidence="3">JCM 15481</strain>
    </source>
</reference>
<keyword evidence="3" id="KW-1185">Reference proteome</keyword>
<proteinExistence type="predicted"/>
<comment type="caution">
    <text evidence="2">The sequence shown here is derived from an EMBL/GenBank/DDBJ whole genome shotgun (WGS) entry which is preliminary data.</text>
</comment>
<evidence type="ECO:0000256" key="1">
    <source>
        <dbReference type="SAM" id="MobiDB-lite"/>
    </source>
</evidence>
<accession>A0ABP5J510</accession>
<protein>
    <submittedName>
        <fullName evidence="2">Uncharacterized protein</fullName>
    </submittedName>
</protein>
<feature type="region of interest" description="Disordered" evidence="1">
    <location>
        <begin position="22"/>
        <end position="45"/>
    </location>
</feature>
<dbReference type="EMBL" id="BAAAPF010000010">
    <property type="protein sequence ID" value="GAA2110663.1"/>
    <property type="molecule type" value="Genomic_DNA"/>
</dbReference>
<evidence type="ECO:0000313" key="3">
    <source>
        <dbReference type="Proteomes" id="UP001500443"/>
    </source>
</evidence>
<evidence type="ECO:0000313" key="2">
    <source>
        <dbReference type="EMBL" id="GAA2110663.1"/>
    </source>
</evidence>